<dbReference type="AlphaFoldDB" id="A0A272EPC8"/>
<reference evidence="3 4" key="2">
    <citation type="submission" date="2017-07" db="EMBL/GenBank/DDBJ databases">
        <title>Candidatus Dactylopiibacterium carminicum, a nitrogen-fixing symbiont of the cochineal insect Dactylopius coccus and Dactylopius opuntiae (Hemiptera: Coccoidea: Dactylopiidae).</title>
        <authorList>
            <person name="Vera A."/>
        </authorList>
    </citation>
    <scope>NUCLEOTIDE SEQUENCE [LARGE SCALE GENOMIC DNA]</scope>
    <source>
        <strain evidence="3 4">NFDCM</strain>
    </source>
</reference>
<proteinExistence type="predicted"/>
<evidence type="ECO:0000313" key="4">
    <source>
        <dbReference type="Proteomes" id="UP000216107"/>
    </source>
</evidence>
<dbReference type="OrthoDB" id="9180225at2"/>
<name>A0A272EPC8_9RHOO</name>
<evidence type="ECO:0000313" key="3">
    <source>
        <dbReference type="EMBL" id="PAS91947.1"/>
    </source>
</evidence>
<feature type="region of interest" description="Disordered" evidence="1">
    <location>
        <begin position="126"/>
        <end position="149"/>
    </location>
</feature>
<evidence type="ECO:0000313" key="5">
    <source>
        <dbReference type="Proteomes" id="UP000623509"/>
    </source>
</evidence>
<dbReference type="Proteomes" id="UP000623509">
    <property type="component" value="Unassembled WGS sequence"/>
</dbReference>
<evidence type="ECO:0000313" key="2">
    <source>
        <dbReference type="EMBL" id="KAF7598253.1"/>
    </source>
</evidence>
<dbReference type="Proteomes" id="UP000216107">
    <property type="component" value="Unassembled WGS sequence"/>
</dbReference>
<sequence length="149" mass="16410">MHPVHDADALLLLALVLASKRHPATLEETIIALHSVRPELPGGVRLREAFARLSAHGLIQPNEAGYTLTAAAETLLSQVPVRGELDNRLFEIKRALIDLEPVAGIEPIRLESQRVTEAVQAFRASLPPPTKSERFAARPGKQSRPVRRR</sequence>
<gene>
    <name evidence="2" type="ORF">BGI27_14215</name>
    <name evidence="3" type="ORF">CGU29_13815</name>
</gene>
<keyword evidence="5" id="KW-1185">Reference proteome</keyword>
<evidence type="ECO:0000256" key="1">
    <source>
        <dbReference type="SAM" id="MobiDB-lite"/>
    </source>
</evidence>
<protein>
    <submittedName>
        <fullName evidence="3">Uncharacterized protein</fullName>
    </submittedName>
</protein>
<dbReference type="RefSeq" id="WP_095525513.1">
    <property type="nucleotide sequence ID" value="NZ_MDUX01000056.1"/>
</dbReference>
<comment type="caution">
    <text evidence="3">The sequence shown here is derived from an EMBL/GenBank/DDBJ whole genome shotgun (WGS) entry which is preliminary data.</text>
</comment>
<dbReference type="EMBL" id="NMRN01000053">
    <property type="protein sequence ID" value="PAS91947.1"/>
    <property type="molecule type" value="Genomic_DNA"/>
</dbReference>
<organism evidence="3 4">
    <name type="scientific">Candidatus Dactylopiibacterium carminicum</name>
    <dbReference type="NCBI Taxonomy" id="857335"/>
    <lineage>
        <taxon>Bacteria</taxon>
        <taxon>Pseudomonadati</taxon>
        <taxon>Pseudomonadota</taxon>
        <taxon>Betaproteobacteria</taxon>
        <taxon>Rhodocyclales</taxon>
        <taxon>Rhodocyclaceae</taxon>
        <taxon>Candidatus Dactylopiibacterium</taxon>
    </lineage>
</organism>
<accession>A0A272EPC8</accession>
<reference evidence="2 5" key="1">
    <citation type="submission" date="2016-08" db="EMBL/GenBank/DDBJ databases">
        <title>Candidatus Dactylopiibacterium carminicum genome sequence.</title>
        <authorList>
            <person name="Ramirez-Puebla S.T."/>
            <person name="Ormeno-Orrillo E."/>
            <person name="Vera-Ponce De Leon A."/>
            <person name="Luis L."/>
            <person name="Sanchez-Flores A."/>
            <person name="Monica R."/>
            <person name="Martinez-Romero E."/>
        </authorList>
    </citation>
    <scope>NUCLEOTIDE SEQUENCE [LARGE SCALE GENOMIC DNA]</scope>
    <source>
        <strain evidence="2">END1</strain>
    </source>
</reference>
<dbReference type="EMBL" id="MDUX01000056">
    <property type="protein sequence ID" value="KAF7598253.1"/>
    <property type="molecule type" value="Genomic_DNA"/>
</dbReference>